<dbReference type="EMBL" id="AOKY01000094">
    <property type="protein sequence ID" value="KDB26927.1"/>
    <property type="molecule type" value="Genomic_DNA"/>
</dbReference>
<protein>
    <submittedName>
        <fullName evidence="1">Uncharacterized protein</fullName>
    </submittedName>
</protein>
<dbReference type="Proteomes" id="UP000024533">
    <property type="component" value="Unassembled WGS sequence"/>
</dbReference>
<dbReference type="HOGENOM" id="CLU_100672_0_0_1"/>
<dbReference type="OMA" id="PIEWQDR"/>
<comment type="caution">
    <text evidence="1">The sequence shown here is derived from an EMBL/GenBank/DDBJ whole genome shotgun (WGS) entry which is preliminary data.</text>
</comment>
<evidence type="ECO:0000313" key="1">
    <source>
        <dbReference type="EMBL" id="KDB26927.1"/>
    </source>
</evidence>
<gene>
    <name evidence="1" type="ORF">H109_01272</name>
</gene>
<dbReference type="OrthoDB" id="544298at2759"/>
<organism evidence="1 2">
    <name type="scientific">Trichophyton interdigitale (strain MR816)</name>
    <dbReference type="NCBI Taxonomy" id="1215338"/>
    <lineage>
        <taxon>Eukaryota</taxon>
        <taxon>Fungi</taxon>
        <taxon>Dikarya</taxon>
        <taxon>Ascomycota</taxon>
        <taxon>Pezizomycotina</taxon>
        <taxon>Eurotiomycetes</taxon>
        <taxon>Eurotiomycetidae</taxon>
        <taxon>Onygenales</taxon>
        <taxon>Arthrodermataceae</taxon>
        <taxon>Trichophyton</taxon>
    </lineage>
</organism>
<evidence type="ECO:0000313" key="2">
    <source>
        <dbReference type="Proteomes" id="UP000024533"/>
    </source>
</evidence>
<proteinExistence type="predicted"/>
<accession>A0A059JHG4</accession>
<dbReference type="AlphaFoldDB" id="A0A059JHG4"/>
<name>A0A059JHG4_TRIIM</name>
<reference evidence="1 2" key="1">
    <citation type="submission" date="2014-02" db="EMBL/GenBank/DDBJ databases">
        <title>The Genome Sequence of Trichophyton interdigitale MR816.</title>
        <authorList>
            <consortium name="The Broad Institute Genomics Platform"/>
            <person name="Cuomo C.A."/>
            <person name="White T.C."/>
            <person name="Graser Y."/>
            <person name="Martinez-Rossi N."/>
            <person name="Heitman J."/>
            <person name="Young S.K."/>
            <person name="Zeng Q."/>
            <person name="Gargeya S."/>
            <person name="Abouelleil A."/>
            <person name="Alvarado L."/>
            <person name="Chapman S.B."/>
            <person name="Gainer-Dewar J."/>
            <person name="Goldberg J."/>
            <person name="Griggs A."/>
            <person name="Gujja S."/>
            <person name="Hansen M."/>
            <person name="Howarth C."/>
            <person name="Imamovic A."/>
            <person name="Larimer J."/>
            <person name="Martinez D."/>
            <person name="Murphy C."/>
            <person name="Pearson M.D."/>
            <person name="Persinoti G."/>
            <person name="Poon T."/>
            <person name="Priest M."/>
            <person name="Roberts A.D."/>
            <person name="Saif S."/>
            <person name="Shea T.D."/>
            <person name="Sykes S.N."/>
            <person name="Wortman J."/>
            <person name="Nusbaum C."/>
            <person name="Birren B."/>
        </authorList>
    </citation>
    <scope>NUCLEOTIDE SEQUENCE [LARGE SCALE GENOMIC DNA]</scope>
    <source>
        <strain evidence="1 2">MR816</strain>
    </source>
</reference>
<keyword evidence="2" id="KW-1185">Reference proteome</keyword>
<sequence length="181" mass="19027">MDKLFPHSEYPEDQEHSKPILTIHVLRSGLAAGSILSVLSGTLTTLYKEPSALLSSRHGNRLLIHASRGSIAGFLLSSVMLTTTMWGKEDIEWQDRAWLLLGSEGQCEFDKWLAAGGVLGGLGAMALGKGRTAASAATAINKKPAIVVKPLEAIMGGISLGTASGAAGCIAWRIGVHGSFF</sequence>